<sequence length="60" mass="6546">MAPHAAPIEPRMSEYINISVPDARTLCASPTILSERRPVQGGTGQRLRESWAAKSTARGR</sequence>
<protein>
    <submittedName>
        <fullName evidence="2">Uncharacterized protein</fullName>
    </submittedName>
</protein>
<proteinExistence type="predicted"/>
<gene>
    <name evidence="2" type="ORF">DS843_23565</name>
</gene>
<keyword evidence="3" id="KW-1185">Reference proteome</keyword>
<organism evidence="2 3">
    <name type="scientific">Roseomonas genomospecies 6</name>
    <dbReference type="NCBI Taxonomy" id="214106"/>
    <lineage>
        <taxon>Bacteria</taxon>
        <taxon>Pseudomonadati</taxon>
        <taxon>Pseudomonadota</taxon>
        <taxon>Alphaproteobacteria</taxon>
        <taxon>Acetobacterales</taxon>
        <taxon>Roseomonadaceae</taxon>
        <taxon>Roseomonas</taxon>
    </lineage>
</organism>
<dbReference type="EMBL" id="QOKW01000024">
    <property type="protein sequence ID" value="KAA0677356.1"/>
    <property type="molecule type" value="Genomic_DNA"/>
</dbReference>
<accession>A0A9W7KQ23</accession>
<dbReference type="OrthoDB" id="9960393at2"/>
<evidence type="ECO:0000256" key="1">
    <source>
        <dbReference type="SAM" id="MobiDB-lite"/>
    </source>
</evidence>
<name>A0A9W7KQ23_9PROT</name>
<evidence type="ECO:0000313" key="2">
    <source>
        <dbReference type="EMBL" id="KAA0677356.1"/>
    </source>
</evidence>
<feature type="region of interest" description="Disordered" evidence="1">
    <location>
        <begin position="29"/>
        <end position="60"/>
    </location>
</feature>
<reference evidence="2 3" key="1">
    <citation type="submission" date="2018-07" db="EMBL/GenBank/DDBJ databases">
        <title>Genome sequence of Azospirillum sp. ATCC 49961.</title>
        <authorList>
            <person name="Sant'Anna F.H."/>
            <person name="Baldani J.I."/>
            <person name="Zilli J.E."/>
            <person name="Reis V.M."/>
            <person name="Hartmann A."/>
            <person name="Cruz L."/>
            <person name="de Souza E.M."/>
            <person name="de Oliveira Pedrosa F."/>
            <person name="Passaglia L.M.P."/>
        </authorList>
    </citation>
    <scope>NUCLEOTIDE SEQUENCE [LARGE SCALE GENOMIC DNA]</scope>
    <source>
        <strain evidence="2 3">ATCC 49961</strain>
    </source>
</reference>
<dbReference type="AlphaFoldDB" id="A0A9W7KQ23"/>
<dbReference type="Proteomes" id="UP000480854">
    <property type="component" value="Unassembled WGS sequence"/>
</dbReference>
<evidence type="ECO:0000313" key="3">
    <source>
        <dbReference type="Proteomes" id="UP000480854"/>
    </source>
</evidence>
<comment type="caution">
    <text evidence="2">The sequence shown here is derived from an EMBL/GenBank/DDBJ whole genome shotgun (WGS) entry which is preliminary data.</text>
</comment>